<name>A0A1I7X1C6_HETBA</name>
<protein>
    <submittedName>
        <fullName evidence="2">Transcriptional regulator</fullName>
    </submittedName>
</protein>
<keyword evidence="1" id="KW-1185">Reference proteome</keyword>
<accession>A0A1I7X1C6</accession>
<dbReference type="WBParaSite" id="Hba_11196">
    <property type="protein sequence ID" value="Hba_11196"/>
    <property type="gene ID" value="Hba_11196"/>
</dbReference>
<sequence length="48" mass="5636">MASFRAQHNQLLSSLETEFVLRPKRHFYGDRIFVSIETGHAEEQQEAM</sequence>
<organism evidence="1 2">
    <name type="scientific">Heterorhabditis bacteriophora</name>
    <name type="common">Entomopathogenic nematode worm</name>
    <dbReference type="NCBI Taxonomy" id="37862"/>
    <lineage>
        <taxon>Eukaryota</taxon>
        <taxon>Metazoa</taxon>
        <taxon>Ecdysozoa</taxon>
        <taxon>Nematoda</taxon>
        <taxon>Chromadorea</taxon>
        <taxon>Rhabditida</taxon>
        <taxon>Rhabditina</taxon>
        <taxon>Rhabditomorpha</taxon>
        <taxon>Strongyloidea</taxon>
        <taxon>Heterorhabditidae</taxon>
        <taxon>Heterorhabditis</taxon>
    </lineage>
</organism>
<evidence type="ECO:0000313" key="2">
    <source>
        <dbReference type="WBParaSite" id="Hba_11196"/>
    </source>
</evidence>
<dbReference type="Proteomes" id="UP000095283">
    <property type="component" value="Unplaced"/>
</dbReference>
<dbReference type="AlphaFoldDB" id="A0A1I7X1C6"/>
<proteinExistence type="predicted"/>
<evidence type="ECO:0000313" key="1">
    <source>
        <dbReference type="Proteomes" id="UP000095283"/>
    </source>
</evidence>
<reference evidence="2" key="1">
    <citation type="submission" date="2016-11" db="UniProtKB">
        <authorList>
            <consortium name="WormBaseParasite"/>
        </authorList>
    </citation>
    <scope>IDENTIFICATION</scope>
</reference>